<evidence type="ECO:0000313" key="1">
    <source>
        <dbReference type="EMBL" id="BBF65821.1"/>
    </source>
</evidence>
<sequence length="29" mass="3538">MSKLQYMYVKEIETIVEQINAIMDRCREC</sequence>
<dbReference type="Proteomes" id="UP000280188">
    <property type="component" value="Chromosome"/>
</dbReference>
<organism evidence="1 2">
    <name type="scientific">Acidithiobacillus ferridurans</name>
    <dbReference type="NCBI Taxonomy" id="1232575"/>
    <lineage>
        <taxon>Bacteria</taxon>
        <taxon>Pseudomonadati</taxon>
        <taxon>Pseudomonadota</taxon>
        <taxon>Acidithiobacillia</taxon>
        <taxon>Acidithiobacillales</taxon>
        <taxon>Acidithiobacillaceae</taxon>
        <taxon>Acidithiobacillus</taxon>
    </lineage>
</organism>
<proteinExistence type="predicted"/>
<dbReference type="AlphaFoldDB" id="A0A2Z6IIZ7"/>
<reference evidence="1 2" key="1">
    <citation type="journal article" date="2018" name="Microbiol. Resour. Announc.">
        <title>Complete Genome Sequence of Acidithiobacillus ferridurans JCM 18981.</title>
        <authorList>
            <person name="Miyauchi T."/>
            <person name="Kouzuma A."/>
            <person name="Abe T."/>
            <person name="Watanabe K."/>
        </authorList>
    </citation>
    <scope>NUCLEOTIDE SEQUENCE [LARGE SCALE GENOMIC DNA]</scope>
    <source>
        <strain evidence="2">ATCC 33020 / DSM 29468 / JCM 18981 / 11Fe</strain>
    </source>
</reference>
<dbReference type="EMBL" id="AP018795">
    <property type="protein sequence ID" value="BBF65821.1"/>
    <property type="molecule type" value="Genomic_DNA"/>
</dbReference>
<name>A0A2Z6IIZ7_ACIFI</name>
<gene>
    <name evidence="1" type="ORF">AFERRID_20390</name>
</gene>
<evidence type="ECO:0000313" key="2">
    <source>
        <dbReference type="Proteomes" id="UP000280188"/>
    </source>
</evidence>
<accession>A0A2Z6IIZ7</accession>
<dbReference type="KEGG" id="afj:AFERRID_20390"/>
<protein>
    <submittedName>
        <fullName evidence="1">Uncharacterized protein</fullName>
    </submittedName>
</protein>
<keyword evidence="2" id="KW-1185">Reference proteome</keyword>